<protein>
    <submittedName>
        <fullName evidence="1">Uncharacterized protein</fullName>
    </submittedName>
</protein>
<sequence length="37" mass="4069">WVLFSWHRCCCSTGGVSLAPAMAPVVKGGVKMEMGWW</sequence>
<proteinExistence type="predicted"/>
<comment type="caution">
    <text evidence="1">The sequence shown here is derived from an EMBL/GenBank/DDBJ whole genome shotgun (WGS) entry which is preliminary data.</text>
</comment>
<dbReference type="AlphaFoldDB" id="A0A392TEM9"/>
<name>A0A392TEM9_9FABA</name>
<keyword evidence="2" id="KW-1185">Reference proteome</keyword>
<evidence type="ECO:0000313" key="1">
    <source>
        <dbReference type="EMBL" id="MCI59458.1"/>
    </source>
</evidence>
<accession>A0A392TEM9</accession>
<organism evidence="1 2">
    <name type="scientific">Trifolium medium</name>
    <dbReference type="NCBI Taxonomy" id="97028"/>
    <lineage>
        <taxon>Eukaryota</taxon>
        <taxon>Viridiplantae</taxon>
        <taxon>Streptophyta</taxon>
        <taxon>Embryophyta</taxon>
        <taxon>Tracheophyta</taxon>
        <taxon>Spermatophyta</taxon>
        <taxon>Magnoliopsida</taxon>
        <taxon>eudicotyledons</taxon>
        <taxon>Gunneridae</taxon>
        <taxon>Pentapetalae</taxon>
        <taxon>rosids</taxon>
        <taxon>fabids</taxon>
        <taxon>Fabales</taxon>
        <taxon>Fabaceae</taxon>
        <taxon>Papilionoideae</taxon>
        <taxon>50 kb inversion clade</taxon>
        <taxon>NPAAA clade</taxon>
        <taxon>Hologalegina</taxon>
        <taxon>IRL clade</taxon>
        <taxon>Trifolieae</taxon>
        <taxon>Trifolium</taxon>
    </lineage>
</organism>
<dbReference type="EMBL" id="LXQA010564041">
    <property type="protein sequence ID" value="MCI59458.1"/>
    <property type="molecule type" value="Genomic_DNA"/>
</dbReference>
<feature type="non-terminal residue" evidence="1">
    <location>
        <position position="1"/>
    </location>
</feature>
<evidence type="ECO:0000313" key="2">
    <source>
        <dbReference type="Proteomes" id="UP000265520"/>
    </source>
</evidence>
<reference evidence="1 2" key="1">
    <citation type="journal article" date="2018" name="Front. Plant Sci.">
        <title>Red Clover (Trifolium pratense) and Zigzag Clover (T. medium) - A Picture of Genomic Similarities and Differences.</title>
        <authorList>
            <person name="Dluhosova J."/>
            <person name="Istvanek J."/>
            <person name="Nedelnik J."/>
            <person name="Repkova J."/>
        </authorList>
    </citation>
    <scope>NUCLEOTIDE SEQUENCE [LARGE SCALE GENOMIC DNA]</scope>
    <source>
        <strain evidence="2">cv. 10/8</strain>
        <tissue evidence="1">Leaf</tissue>
    </source>
</reference>
<dbReference type="Proteomes" id="UP000265520">
    <property type="component" value="Unassembled WGS sequence"/>
</dbReference>